<evidence type="ECO:0000313" key="1">
    <source>
        <dbReference type="EMBL" id="CCH74133.1"/>
    </source>
</evidence>
<dbReference type="InterPro" id="IPR015996">
    <property type="entry name" value="UCP028451"/>
</dbReference>
<dbReference type="PANTHER" id="PTHR36452">
    <property type="entry name" value="CHROMOSOME 12, WHOLE GENOME SHOTGUN SEQUENCE"/>
    <property type="match status" value="1"/>
</dbReference>
<dbReference type="NCBIfam" id="TIGR02453">
    <property type="entry name" value="TIGR02453 family protein"/>
    <property type="match status" value="1"/>
</dbReference>
<dbReference type="Pfam" id="PF09365">
    <property type="entry name" value="DUF2461"/>
    <property type="match status" value="1"/>
</dbReference>
<comment type="caution">
    <text evidence="1">The sequence shown here is derived from an EMBL/GenBank/DDBJ whole genome shotgun (WGS) entry which is preliminary data.</text>
</comment>
<dbReference type="AlphaFoldDB" id="W6JX35"/>
<keyword evidence="2" id="KW-1185">Reference proteome</keyword>
<gene>
    <name evidence="1" type="ORF">BN11_390013</name>
</gene>
<evidence type="ECO:0000313" key="2">
    <source>
        <dbReference type="Proteomes" id="UP000035763"/>
    </source>
</evidence>
<dbReference type="PIRSF" id="PIRSF028451">
    <property type="entry name" value="UCP028451"/>
    <property type="match status" value="1"/>
</dbReference>
<dbReference type="Proteomes" id="UP000035763">
    <property type="component" value="Unassembled WGS sequence"/>
</dbReference>
<evidence type="ECO:0008006" key="3">
    <source>
        <dbReference type="Google" id="ProtNLM"/>
    </source>
</evidence>
<sequence>MGAGSFEGFSRRALDFFAEVERENSREWWLAHKPLYEADVRAPITALVGALEPDFGVAHVFRPNRDVRFAADKAPYKTHQGAYCATADKAYYYVQIDADGLLVGAGGYRFAADQLGRYRAAVSDDLAGPDLERILSASGADGLEVGGEQLKSRPRGVAADHPRLELLRHKSIHLSRGIGDPDWVFGPEALPRIRAEWERLRAFTGWLDQHVGATEIDDRFS</sequence>
<accession>W6JX35</accession>
<proteinExistence type="predicted"/>
<reference evidence="1 2" key="1">
    <citation type="journal article" date="2013" name="ISME J.">
        <title>A metabolic model for members of the genus Tetrasphaera involved in enhanced biological phosphorus removal.</title>
        <authorList>
            <person name="Kristiansen R."/>
            <person name="Nguyen H.T.T."/>
            <person name="Saunders A.M."/>
            <person name="Nielsen J.L."/>
            <person name="Wimmer R."/>
            <person name="Le V.Q."/>
            <person name="McIlroy S.J."/>
            <person name="Petrovski S."/>
            <person name="Seviour R.J."/>
            <person name="Calteau A."/>
            <person name="Nielsen K.L."/>
            <person name="Nielsen P.H."/>
        </authorList>
    </citation>
    <scope>NUCLEOTIDE SEQUENCE [LARGE SCALE GENOMIC DNA]</scope>
    <source>
        <strain evidence="1 2">Ben110</strain>
    </source>
</reference>
<dbReference type="InterPro" id="IPR012808">
    <property type="entry name" value="CHP02453"/>
</dbReference>
<organism evidence="1 2">
    <name type="scientific">Nostocoides australiense Ben110</name>
    <dbReference type="NCBI Taxonomy" id="1193182"/>
    <lineage>
        <taxon>Bacteria</taxon>
        <taxon>Bacillati</taxon>
        <taxon>Actinomycetota</taxon>
        <taxon>Actinomycetes</taxon>
        <taxon>Micrococcales</taxon>
        <taxon>Intrasporangiaceae</taxon>
        <taxon>Nostocoides</taxon>
    </lineage>
</organism>
<dbReference type="OrthoDB" id="9794241at2"/>
<dbReference type="STRING" id="1193182.BN11_390013"/>
<dbReference type="PANTHER" id="PTHR36452:SF1">
    <property type="entry name" value="DUF2461 DOMAIN-CONTAINING PROTEIN"/>
    <property type="match status" value="1"/>
</dbReference>
<dbReference type="EMBL" id="CAJA01000323">
    <property type="protein sequence ID" value="CCH74133.1"/>
    <property type="molecule type" value="Genomic_DNA"/>
</dbReference>
<protein>
    <recommendedName>
        <fullName evidence="3">TIGR02453 family protein</fullName>
    </recommendedName>
</protein>
<dbReference type="RefSeq" id="WP_048700747.1">
    <property type="nucleotide sequence ID" value="NZ_HG764815.1"/>
</dbReference>
<name>W6JX35_9MICO</name>